<evidence type="ECO:0000256" key="8">
    <source>
        <dbReference type="SAM" id="Phobius"/>
    </source>
</evidence>
<sequence length="484" mass="50344">MPLPRPLRPFAHRDYSILVSAMIASVFAHGMWAVAMVYQVRELGGGPAQLSIVATASSLGLVTLVLLGGITADRLSCRRIIIAVEALSLVVMTTAAVLAVTGAIQLWHLSVVGFLGGAGAAFFYPAYSALLPRMLPAADLLAANGVEGTMRPVLQTAAGPAAAGMIVAALSPGHAIVGIAACHLVALVGLRFISRNPAYDTHGEHTLAEHQHDGGAEQPATAVSAAPSTGALPVVAPSTGALPVVASARTESGPEPGSGPAEEPAAEPDAEPARRPSMLGDMREGFAYTLATPWLKWTLIFAVISVVSFIGPIEVLLPFIVSDRLDGDAQTFGFVLAAFGIGSAVGSIITASLRLPRRYLSVMVLVWGFGTAPLAVVGFVTEVWHLFAAVFVVGVTGAVGNVIWGTLLQRRVPARMLGRISSLDFFVSLALMPVSMAVAGPLGEIVPLWVLFFVAAFVSPVVGVIAWLAGRMREDELAHPLRSV</sequence>
<keyword evidence="4 8" id="KW-0812">Transmembrane</keyword>
<organism evidence="9 10">
    <name type="scientific">Zhihengliuella halotolerans</name>
    <dbReference type="NCBI Taxonomy" id="370736"/>
    <lineage>
        <taxon>Bacteria</taxon>
        <taxon>Bacillati</taxon>
        <taxon>Actinomycetota</taxon>
        <taxon>Actinomycetes</taxon>
        <taxon>Micrococcales</taxon>
        <taxon>Micrococcaceae</taxon>
        <taxon>Zhihengliuella</taxon>
    </lineage>
</organism>
<feature type="transmembrane region" description="Helical" evidence="8">
    <location>
        <begin position="299"/>
        <end position="320"/>
    </location>
</feature>
<evidence type="ECO:0000256" key="1">
    <source>
        <dbReference type="ARBA" id="ARBA00004651"/>
    </source>
</evidence>
<keyword evidence="6 8" id="KW-0472">Membrane</keyword>
<dbReference type="SUPFAM" id="SSF103473">
    <property type="entry name" value="MFS general substrate transporter"/>
    <property type="match status" value="1"/>
</dbReference>
<accession>A0A4Q8AEI5</accession>
<proteinExistence type="predicted"/>
<reference evidence="9 10" key="1">
    <citation type="submission" date="2019-02" db="EMBL/GenBank/DDBJ databases">
        <title>Sequencing the genomes of 1000 actinobacteria strains.</title>
        <authorList>
            <person name="Klenk H.-P."/>
        </authorList>
    </citation>
    <scope>NUCLEOTIDE SEQUENCE [LARGE SCALE GENOMIC DNA]</scope>
    <source>
        <strain evidence="9 10">DSM 17364</strain>
    </source>
</reference>
<feature type="transmembrane region" description="Helical" evidence="8">
    <location>
        <begin position="50"/>
        <end position="68"/>
    </location>
</feature>
<evidence type="ECO:0000256" key="2">
    <source>
        <dbReference type="ARBA" id="ARBA00022448"/>
    </source>
</evidence>
<evidence type="ECO:0000256" key="4">
    <source>
        <dbReference type="ARBA" id="ARBA00022692"/>
    </source>
</evidence>
<dbReference type="CDD" id="cd06173">
    <property type="entry name" value="MFS_MefA_like"/>
    <property type="match status" value="1"/>
</dbReference>
<dbReference type="EMBL" id="SHLA01000001">
    <property type="protein sequence ID" value="RZU62594.1"/>
    <property type="molecule type" value="Genomic_DNA"/>
</dbReference>
<dbReference type="PANTHER" id="PTHR23513:SF11">
    <property type="entry name" value="STAPHYLOFERRIN A TRANSPORTER"/>
    <property type="match status" value="1"/>
</dbReference>
<keyword evidence="5 8" id="KW-1133">Transmembrane helix</keyword>
<evidence type="ECO:0000256" key="5">
    <source>
        <dbReference type="ARBA" id="ARBA00022989"/>
    </source>
</evidence>
<comment type="caution">
    <text evidence="9">The sequence shown here is derived from an EMBL/GenBank/DDBJ whole genome shotgun (WGS) entry which is preliminary data.</text>
</comment>
<dbReference type="RefSeq" id="WP_130451150.1">
    <property type="nucleotide sequence ID" value="NZ_SHLA01000001.1"/>
</dbReference>
<feature type="transmembrane region" description="Helical" evidence="8">
    <location>
        <begin position="106"/>
        <end position="127"/>
    </location>
</feature>
<dbReference type="InterPro" id="IPR036259">
    <property type="entry name" value="MFS_trans_sf"/>
</dbReference>
<evidence type="ECO:0000313" key="10">
    <source>
        <dbReference type="Proteomes" id="UP000292685"/>
    </source>
</evidence>
<dbReference type="OrthoDB" id="69054at2"/>
<dbReference type="Pfam" id="PF05977">
    <property type="entry name" value="MFS_3"/>
    <property type="match status" value="2"/>
</dbReference>
<dbReference type="AlphaFoldDB" id="A0A4Q8AEI5"/>
<dbReference type="Proteomes" id="UP000292685">
    <property type="component" value="Unassembled WGS sequence"/>
</dbReference>
<gene>
    <name evidence="9" type="ORF">EV380_2192</name>
</gene>
<feature type="transmembrane region" description="Helical" evidence="8">
    <location>
        <begin position="420"/>
        <end position="442"/>
    </location>
</feature>
<feature type="region of interest" description="Disordered" evidence="7">
    <location>
        <begin position="248"/>
        <end position="276"/>
    </location>
</feature>
<feature type="transmembrane region" description="Helical" evidence="8">
    <location>
        <begin position="386"/>
        <end position="408"/>
    </location>
</feature>
<dbReference type="PANTHER" id="PTHR23513">
    <property type="entry name" value="INTEGRAL MEMBRANE EFFLUX PROTEIN-RELATED"/>
    <property type="match status" value="1"/>
</dbReference>
<dbReference type="InterPro" id="IPR010290">
    <property type="entry name" value="TM_effector"/>
</dbReference>
<feature type="transmembrane region" description="Helical" evidence="8">
    <location>
        <begin position="448"/>
        <end position="469"/>
    </location>
</feature>
<feature type="transmembrane region" description="Helical" evidence="8">
    <location>
        <begin position="80"/>
        <end position="100"/>
    </location>
</feature>
<evidence type="ECO:0000256" key="6">
    <source>
        <dbReference type="ARBA" id="ARBA00023136"/>
    </source>
</evidence>
<dbReference type="GO" id="GO:0005886">
    <property type="term" value="C:plasma membrane"/>
    <property type="evidence" value="ECO:0007669"/>
    <property type="project" value="UniProtKB-SubCell"/>
</dbReference>
<evidence type="ECO:0000313" key="9">
    <source>
        <dbReference type="EMBL" id="RZU62594.1"/>
    </source>
</evidence>
<evidence type="ECO:0000256" key="3">
    <source>
        <dbReference type="ARBA" id="ARBA00022475"/>
    </source>
</evidence>
<name>A0A4Q8AEI5_9MICC</name>
<keyword evidence="10" id="KW-1185">Reference proteome</keyword>
<evidence type="ECO:0000256" key="7">
    <source>
        <dbReference type="SAM" id="MobiDB-lite"/>
    </source>
</evidence>
<comment type="subcellular location">
    <subcellularLocation>
        <location evidence="1">Cell membrane</location>
        <topology evidence="1">Multi-pass membrane protein</topology>
    </subcellularLocation>
</comment>
<dbReference type="Gene3D" id="1.20.1250.20">
    <property type="entry name" value="MFS general substrate transporter like domains"/>
    <property type="match status" value="2"/>
</dbReference>
<keyword evidence="2" id="KW-0813">Transport</keyword>
<keyword evidence="3" id="KW-1003">Cell membrane</keyword>
<feature type="transmembrane region" description="Helical" evidence="8">
    <location>
        <begin position="360"/>
        <end position="380"/>
    </location>
</feature>
<feature type="transmembrane region" description="Helical" evidence="8">
    <location>
        <begin position="332"/>
        <end position="353"/>
    </location>
</feature>
<protein>
    <submittedName>
        <fullName evidence="9">Transmembrane secretion effector</fullName>
    </submittedName>
</protein>
<feature type="compositionally biased region" description="Low complexity" evidence="7">
    <location>
        <begin position="251"/>
        <end position="263"/>
    </location>
</feature>
<feature type="transmembrane region" description="Helical" evidence="8">
    <location>
        <begin position="15"/>
        <end position="38"/>
    </location>
</feature>